<keyword evidence="20" id="KW-0508">mRNA splicing</keyword>
<evidence type="ECO:0000256" key="26">
    <source>
        <dbReference type="SAM" id="MobiDB-lite"/>
    </source>
</evidence>
<dbReference type="GO" id="GO:0002376">
    <property type="term" value="P:immune system process"/>
    <property type="evidence" value="ECO:0007669"/>
    <property type="project" value="UniProtKB-KW"/>
</dbReference>
<evidence type="ECO:0000256" key="6">
    <source>
        <dbReference type="ARBA" id="ARBA00022692"/>
    </source>
</evidence>
<keyword evidence="17" id="KW-1015">Disulfide bond</keyword>
<evidence type="ECO:0000256" key="25">
    <source>
        <dbReference type="ARBA" id="ARBA00065357"/>
    </source>
</evidence>
<dbReference type="FunFam" id="3.30.200.20:FF:000077">
    <property type="entry name" value="Putative Serine/threonine-protein kinase/endoribonuclease IRE1"/>
    <property type="match status" value="1"/>
</dbReference>
<feature type="transmembrane region" description="Helical" evidence="27">
    <location>
        <begin position="398"/>
        <end position="418"/>
    </location>
</feature>
<keyword evidence="8" id="KW-0547">Nucleotide-binding</keyword>
<keyword evidence="13" id="KW-0391">Immunity</keyword>
<evidence type="ECO:0000256" key="8">
    <source>
        <dbReference type="ARBA" id="ARBA00022741"/>
    </source>
</evidence>
<accession>A0A2Z6MDP3</accession>
<dbReference type="GO" id="GO:0004521">
    <property type="term" value="F:RNA endonuclease activity"/>
    <property type="evidence" value="ECO:0007669"/>
    <property type="project" value="InterPro"/>
</dbReference>
<evidence type="ECO:0000256" key="10">
    <source>
        <dbReference type="ARBA" id="ARBA00022801"/>
    </source>
</evidence>
<evidence type="ECO:0000256" key="9">
    <source>
        <dbReference type="ARBA" id="ARBA00022777"/>
    </source>
</evidence>
<dbReference type="CDD" id="cd10422">
    <property type="entry name" value="RNase_Ire1"/>
    <property type="match status" value="1"/>
</dbReference>
<dbReference type="InterPro" id="IPR000719">
    <property type="entry name" value="Prot_kinase_dom"/>
</dbReference>
<evidence type="ECO:0000256" key="21">
    <source>
        <dbReference type="ARBA" id="ARBA00023230"/>
    </source>
</evidence>
<dbReference type="GO" id="GO:0051082">
    <property type="term" value="F:unfolded protein binding"/>
    <property type="evidence" value="ECO:0007669"/>
    <property type="project" value="TreeGrafter"/>
</dbReference>
<dbReference type="Gene3D" id="1.10.510.10">
    <property type="entry name" value="Transferase(Phosphotransferase) domain 1"/>
    <property type="match status" value="1"/>
</dbReference>
<dbReference type="GO" id="GO:0004674">
    <property type="term" value="F:protein serine/threonine kinase activity"/>
    <property type="evidence" value="ECO:0007669"/>
    <property type="project" value="UniProtKB-KW"/>
</dbReference>
<dbReference type="GO" id="GO:0005524">
    <property type="term" value="F:ATP binding"/>
    <property type="evidence" value="ECO:0007669"/>
    <property type="project" value="UniProtKB-KW"/>
</dbReference>
<dbReference type="GO" id="GO:0008380">
    <property type="term" value="P:RNA splicing"/>
    <property type="evidence" value="ECO:0007669"/>
    <property type="project" value="UniProtKB-KW"/>
</dbReference>
<keyword evidence="12" id="KW-0067">ATP-binding</keyword>
<dbReference type="InterPro" id="IPR038357">
    <property type="entry name" value="KEN_sf"/>
</dbReference>
<dbReference type="InterPro" id="IPR018391">
    <property type="entry name" value="PQQ_b-propeller_rpt"/>
</dbReference>
<dbReference type="Pfam" id="PF06479">
    <property type="entry name" value="Ribonuc_2-5A"/>
    <property type="match status" value="1"/>
</dbReference>
<dbReference type="InterPro" id="IPR008271">
    <property type="entry name" value="Ser/Thr_kinase_AS"/>
</dbReference>
<evidence type="ECO:0000256" key="12">
    <source>
        <dbReference type="ARBA" id="ARBA00022840"/>
    </source>
</evidence>
<dbReference type="GO" id="GO:0006397">
    <property type="term" value="P:mRNA processing"/>
    <property type="evidence" value="ECO:0007669"/>
    <property type="project" value="UniProtKB-KW"/>
</dbReference>
<evidence type="ECO:0000313" key="30">
    <source>
        <dbReference type="EMBL" id="GAU28103.1"/>
    </source>
</evidence>
<keyword evidence="15" id="KW-0805">Transcription regulation</keyword>
<evidence type="ECO:0000256" key="7">
    <source>
        <dbReference type="ARBA" id="ARBA00022729"/>
    </source>
</evidence>
<evidence type="ECO:0000256" key="3">
    <source>
        <dbReference type="ARBA" id="ARBA00022527"/>
    </source>
</evidence>
<dbReference type="Gene3D" id="1.20.1440.180">
    <property type="entry name" value="KEN domain"/>
    <property type="match status" value="1"/>
</dbReference>
<comment type="subunit">
    <text evidence="25">Homodimer; disulfide-linked. Dimer formation is driven by hydrophobic interactions within the N-terminal luminal domains and stabilized by disulfide bridges.</text>
</comment>
<evidence type="ECO:0000256" key="16">
    <source>
        <dbReference type="ARBA" id="ARBA00023136"/>
    </source>
</evidence>
<dbReference type="SUPFAM" id="SSF56112">
    <property type="entry name" value="Protein kinase-like (PK-like)"/>
    <property type="match status" value="1"/>
</dbReference>
<dbReference type="GO" id="GO:0042742">
    <property type="term" value="P:defense response to bacterium"/>
    <property type="evidence" value="ECO:0007669"/>
    <property type="project" value="UniProtKB-ARBA"/>
</dbReference>
<evidence type="ECO:0000256" key="1">
    <source>
        <dbReference type="ARBA" id="ARBA00004115"/>
    </source>
</evidence>
<dbReference type="PANTHER" id="PTHR13954">
    <property type="entry name" value="IRE1-RELATED"/>
    <property type="match status" value="1"/>
</dbReference>
<dbReference type="FunFam" id="1.20.1440.180:FF:000002">
    <property type="entry name" value="Serine/threonine-protein kinase/endoribonuclease IRE1"/>
    <property type="match status" value="1"/>
</dbReference>
<dbReference type="InterPro" id="IPR010513">
    <property type="entry name" value="KEN_dom"/>
</dbReference>
<dbReference type="InterPro" id="IPR045133">
    <property type="entry name" value="IRE1/2-like"/>
</dbReference>
<feature type="compositionally biased region" description="Basic residues" evidence="26">
    <location>
        <begin position="441"/>
        <end position="451"/>
    </location>
</feature>
<evidence type="ECO:0000256" key="4">
    <source>
        <dbReference type="ARBA" id="ARBA00022664"/>
    </source>
</evidence>
<feature type="transmembrane region" description="Helical" evidence="27">
    <location>
        <begin position="7"/>
        <end position="25"/>
    </location>
</feature>
<evidence type="ECO:0000256" key="22">
    <source>
        <dbReference type="ARBA" id="ARBA00023268"/>
    </source>
</evidence>
<keyword evidence="3" id="KW-0723">Serine/threonine-protein kinase</keyword>
<keyword evidence="11" id="KW-0256">Endoplasmic reticulum</keyword>
<comment type="subcellular location">
    <subcellularLocation>
        <location evidence="1">Endoplasmic reticulum membrane</location>
        <topology evidence="1">Single-pass type I membrane protein</topology>
    </subcellularLocation>
</comment>
<dbReference type="SMART" id="SM00580">
    <property type="entry name" value="PUG"/>
    <property type="match status" value="1"/>
</dbReference>
<keyword evidence="9" id="KW-0418">Kinase</keyword>
<dbReference type="PANTHER" id="PTHR13954:SF6">
    <property type="entry name" value="NON-SPECIFIC SERINE_THREONINE PROTEIN KINASE"/>
    <property type="match status" value="1"/>
</dbReference>
<evidence type="ECO:0000256" key="2">
    <source>
        <dbReference type="ARBA" id="ARBA00012513"/>
    </source>
</evidence>
<dbReference type="Proteomes" id="UP000242715">
    <property type="component" value="Unassembled WGS sequence"/>
</dbReference>
<dbReference type="PROSITE" id="PS50011">
    <property type="entry name" value="PROTEIN_KINASE_DOM"/>
    <property type="match status" value="1"/>
</dbReference>
<dbReference type="OrthoDB" id="63989at2759"/>
<evidence type="ECO:0000256" key="11">
    <source>
        <dbReference type="ARBA" id="ARBA00022824"/>
    </source>
</evidence>
<evidence type="ECO:0000256" key="15">
    <source>
        <dbReference type="ARBA" id="ARBA00023015"/>
    </source>
</evidence>
<dbReference type="GO" id="GO:0009751">
    <property type="term" value="P:response to salicylic acid"/>
    <property type="evidence" value="ECO:0007669"/>
    <property type="project" value="UniProtKB-ARBA"/>
</dbReference>
<dbReference type="Pfam" id="PF00069">
    <property type="entry name" value="Pkinase"/>
    <property type="match status" value="1"/>
</dbReference>
<keyword evidence="19" id="KW-0325">Glycoprotein</keyword>
<sequence length="920" mass="103118">MKLYVSIFIFAVFFIFIIFFTYVSSTSQSQQLSLLHNDIGFSPSPLVLPPSPSPSGSNSLDIKPATALVAALDGTVYLVESSSGRVIWSFSTGSPIYHSSSNTPSSGLIECGDDWELIFHDTHFGKTRLKESVADYVAVTPIVSKDGAVILGSKRSTVFEVDAKTGKLLRSYSASDFHNVSTTAVWSGDKDNNNVTNGFGANNKELADPAKLNIPEFLLQIVRTDYFLQSVGPGSGIVLWTMSVAEFESVLFCQHNESPILGASLDAEGGYASDVDSGLDFAMPYSCQDRKLREVYRQRKNFLFEPAKIERSSDAGAYQENGMLPMPASKLMLPPQPNSDRFLPGFLPGHDGNMMLPGPGPNSLLPKISFYDSNDDAVMLPEPLMDITAPSEVNPSRVIGLSISLLVVIFVAFLSILYQNRFTNRVASKVRISDSDLRSPPPKKKRARKSGKNNVIVDKQGNNLSSIEENIRIHKEAENEARLHYNKVNGRMIGKLIVSNEQIAKGSNGTIVFEGIYEGRAVAVKRLVTAHHDKAHKEIQNLIASDRHPNIVRWYGVESDHDFVYLALERCAFNLDDLITVYSDMSENSVLSKNPAFEFFKKAQTETQRDDMRCLWKANGYPSPLLLKLMREVVSGLAHLHELGIIHRDLKPQNVLIIKEKSLCAKLSDMGISKQLPEDMSSLGHSSTGCGSSGWQAPEQLVLQGRQTRAVDLFSLGCVLFFCMTAGRHPFGERLERDFNIVKNNKDLFLVEFFPEAEDLISSLLNPDPDLRPKAIEVLHHPLFWSSEMRLSFLRDVSDRVELEDRETNSVLLNVLESTAPVALGGKWDEKMEPAFLANIGRYRRYKFDSVRDLLRVMRNKLNHYRELPQEIQELIGLVPEGFNDYFASRFPRLLIEVYKVICNYCKDDECFQRYFRDIN</sequence>
<dbReference type="SMART" id="SM00564">
    <property type="entry name" value="PQQ"/>
    <property type="match status" value="2"/>
</dbReference>
<keyword evidence="7" id="KW-0732">Signal</keyword>
<keyword evidence="5" id="KW-0808">Transferase</keyword>
<evidence type="ECO:0000256" key="14">
    <source>
        <dbReference type="ARBA" id="ARBA00022989"/>
    </source>
</evidence>
<evidence type="ECO:0000256" key="20">
    <source>
        <dbReference type="ARBA" id="ARBA00023187"/>
    </source>
</evidence>
<dbReference type="GO" id="GO:0036498">
    <property type="term" value="P:IRE1-mediated unfolded protein response"/>
    <property type="evidence" value="ECO:0007669"/>
    <property type="project" value="TreeGrafter"/>
</dbReference>
<evidence type="ECO:0000256" key="5">
    <source>
        <dbReference type="ARBA" id="ARBA00022679"/>
    </source>
</evidence>
<dbReference type="EMBL" id="DF973367">
    <property type="protein sequence ID" value="GAU28103.1"/>
    <property type="molecule type" value="Genomic_DNA"/>
</dbReference>
<dbReference type="SMART" id="SM00220">
    <property type="entry name" value="S_TKc"/>
    <property type="match status" value="1"/>
</dbReference>
<evidence type="ECO:0000256" key="24">
    <source>
        <dbReference type="ARBA" id="ARBA00048679"/>
    </source>
</evidence>
<keyword evidence="18" id="KW-0804">Transcription</keyword>
<dbReference type="FunFam" id="1.10.510.10:FF:000463">
    <property type="entry name" value="Serine/threonine-protein kinase/endoribonuclease IRE1a"/>
    <property type="match status" value="1"/>
</dbReference>
<evidence type="ECO:0000259" key="29">
    <source>
        <dbReference type="PROSITE" id="PS51392"/>
    </source>
</evidence>
<keyword evidence="31" id="KW-1185">Reference proteome</keyword>
<dbReference type="InterPro" id="IPR011009">
    <property type="entry name" value="Kinase-like_dom_sf"/>
</dbReference>
<evidence type="ECO:0000256" key="13">
    <source>
        <dbReference type="ARBA" id="ARBA00022859"/>
    </source>
</evidence>
<dbReference type="SUPFAM" id="SSF50998">
    <property type="entry name" value="Quinoprotein alcohol dehydrogenase-like"/>
    <property type="match status" value="1"/>
</dbReference>
<reference evidence="31" key="1">
    <citation type="journal article" date="2017" name="Front. Plant Sci.">
        <title>Climate Clever Clovers: New Paradigm to Reduce the Environmental Footprint of Ruminants by Breeding Low Methanogenic Forages Utilizing Haplotype Variation.</title>
        <authorList>
            <person name="Kaur P."/>
            <person name="Appels R."/>
            <person name="Bayer P.E."/>
            <person name="Keeble-Gagnere G."/>
            <person name="Wang J."/>
            <person name="Hirakawa H."/>
            <person name="Shirasawa K."/>
            <person name="Vercoe P."/>
            <person name="Stefanova K."/>
            <person name="Durmic Z."/>
            <person name="Nichols P."/>
            <person name="Revell C."/>
            <person name="Isobe S.N."/>
            <person name="Edwards D."/>
            <person name="Erskine W."/>
        </authorList>
    </citation>
    <scope>NUCLEOTIDE SEQUENCE [LARGE SCALE GENOMIC DNA]</scope>
    <source>
        <strain evidence="31">cv. Daliak</strain>
    </source>
</reference>
<evidence type="ECO:0000256" key="17">
    <source>
        <dbReference type="ARBA" id="ARBA00023157"/>
    </source>
</evidence>
<dbReference type="PROSITE" id="PS00108">
    <property type="entry name" value="PROTEIN_KINASE_ST"/>
    <property type="match status" value="1"/>
</dbReference>
<keyword evidence="14 27" id="KW-1133">Transmembrane helix</keyword>
<organism evidence="30 31">
    <name type="scientific">Trifolium subterraneum</name>
    <name type="common">Subterranean clover</name>
    <dbReference type="NCBI Taxonomy" id="3900"/>
    <lineage>
        <taxon>Eukaryota</taxon>
        <taxon>Viridiplantae</taxon>
        <taxon>Streptophyta</taxon>
        <taxon>Embryophyta</taxon>
        <taxon>Tracheophyta</taxon>
        <taxon>Spermatophyta</taxon>
        <taxon>Magnoliopsida</taxon>
        <taxon>eudicotyledons</taxon>
        <taxon>Gunneridae</taxon>
        <taxon>Pentapetalae</taxon>
        <taxon>rosids</taxon>
        <taxon>fabids</taxon>
        <taxon>Fabales</taxon>
        <taxon>Fabaceae</taxon>
        <taxon>Papilionoideae</taxon>
        <taxon>50 kb inversion clade</taxon>
        <taxon>NPAAA clade</taxon>
        <taxon>Hologalegina</taxon>
        <taxon>IRL clade</taxon>
        <taxon>Trifolieae</taxon>
        <taxon>Trifolium</taxon>
    </lineage>
</organism>
<dbReference type="Gene3D" id="3.30.200.20">
    <property type="entry name" value="Phosphorylase Kinase, domain 1"/>
    <property type="match status" value="1"/>
</dbReference>
<dbReference type="PROSITE" id="PS51392">
    <property type="entry name" value="KEN"/>
    <property type="match status" value="1"/>
</dbReference>
<name>A0A2Z6MDP3_TRISU</name>
<evidence type="ECO:0000313" key="31">
    <source>
        <dbReference type="Proteomes" id="UP000242715"/>
    </source>
</evidence>
<keyword evidence="21" id="KW-0834">Unfolded protein response</keyword>
<keyword evidence="16 27" id="KW-0472">Membrane</keyword>
<feature type="region of interest" description="Disordered" evidence="26">
    <location>
        <begin position="434"/>
        <end position="453"/>
    </location>
</feature>
<feature type="domain" description="KEN" evidence="29">
    <location>
        <begin position="787"/>
        <end position="918"/>
    </location>
</feature>
<dbReference type="Gene3D" id="2.130.10.10">
    <property type="entry name" value="YVTN repeat-like/Quinoprotein amine dehydrogenase"/>
    <property type="match status" value="1"/>
</dbReference>
<evidence type="ECO:0000256" key="18">
    <source>
        <dbReference type="ARBA" id="ARBA00023163"/>
    </source>
</evidence>
<comment type="catalytic activity">
    <reaction evidence="23">
        <text>L-threonyl-[protein] + ATP = O-phospho-L-threonyl-[protein] + ADP + H(+)</text>
        <dbReference type="Rhea" id="RHEA:46608"/>
        <dbReference type="Rhea" id="RHEA-COMP:11060"/>
        <dbReference type="Rhea" id="RHEA-COMP:11605"/>
        <dbReference type="ChEBI" id="CHEBI:15378"/>
        <dbReference type="ChEBI" id="CHEBI:30013"/>
        <dbReference type="ChEBI" id="CHEBI:30616"/>
        <dbReference type="ChEBI" id="CHEBI:61977"/>
        <dbReference type="ChEBI" id="CHEBI:456216"/>
        <dbReference type="EC" id="2.7.11.1"/>
    </reaction>
</comment>
<dbReference type="InterPro" id="IPR011047">
    <property type="entry name" value="Quinoprotein_ADH-like_sf"/>
</dbReference>
<evidence type="ECO:0000256" key="23">
    <source>
        <dbReference type="ARBA" id="ARBA00047899"/>
    </source>
</evidence>
<evidence type="ECO:0000259" key="28">
    <source>
        <dbReference type="PROSITE" id="PS50011"/>
    </source>
</evidence>
<evidence type="ECO:0000256" key="19">
    <source>
        <dbReference type="ARBA" id="ARBA00023180"/>
    </source>
</evidence>
<dbReference type="EC" id="2.7.11.1" evidence="2"/>
<keyword evidence="10" id="KW-0378">Hydrolase</keyword>
<dbReference type="InterPro" id="IPR015943">
    <property type="entry name" value="WD40/YVTN_repeat-like_dom_sf"/>
</dbReference>
<protein>
    <recommendedName>
        <fullName evidence="2">non-specific serine/threonine protein kinase</fullName>
        <ecNumber evidence="2">2.7.11.1</ecNumber>
    </recommendedName>
</protein>
<dbReference type="GO" id="GO:1990604">
    <property type="term" value="C:IRE1-TRAF2-ASK1 complex"/>
    <property type="evidence" value="ECO:0007669"/>
    <property type="project" value="TreeGrafter"/>
</dbReference>
<keyword evidence="4" id="KW-0507">mRNA processing</keyword>
<proteinExistence type="predicted"/>
<evidence type="ECO:0000256" key="27">
    <source>
        <dbReference type="SAM" id="Phobius"/>
    </source>
</evidence>
<feature type="domain" description="Protein kinase" evidence="28">
    <location>
        <begin position="497"/>
        <end position="784"/>
    </location>
</feature>
<comment type="catalytic activity">
    <reaction evidence="24">
        <text>L-seryl-[protein] + ATP = O-phospho-L-seryl-[protein] + ADP + H(+)</text>
        <dbReference type="Rhea" id="RHEA:17989"/>
        <dbReference type="Rhea" id="RHEA-COMP:9863"/>
        <dbReference type="Rhea" id="RHEA-COMP:11604"/>
        <dbReference type="ChEBI" id="CHEBI:15378"/>
        <dbReference type="ChEBI" id="CHEBI:29999"/>
        <dbReference type="ChEBI" id="CHEBI:30616"/>
        <dbReference type="ChEBI" id="CHEBI:83421"/>
        <dbReference type="ChEBI" id="CHEBI:456216"/>
        <dbReference type="EC" id="2.7.11.1"/>
    </reaction>
</comment>
<keyword evidence="22" id="KW-0511">Multifunctional enzyme</keyword>
<dbReference type="GO" id="GO:0016787">
    <property type="term" value="F:hydrolase activity"/>
    <property type="evidence" value="ECO:0007669"/>
    <property type="project" value="UniProtKB-KW"/>
</dbReference>
<gene>
    <name evidence="30" type="ORF">TSUD_223440</name>
</gene>
<dbReference type="AlphaFoldDB" id="A0A2Z6MDP3"/>
<keyword evidence="6 27" id="KW-0812">Transmembrane</keyword>